<gene>
    <name evidence="2" type="ORF">FFV09_08725</name>
</gene>
<organism evidence="2 3">
    <name type="scientific">Saccharibacillus brassicae</name>
    <dbReference type="NCBI Taxonomy" id="2583377"/>
    <lineage>
        <taxon>Bacteria</taxon>
        <taxon>Bacillati</taxon>
        <taxon>Bacillota</taxon>
        <taxon>Bacilli</taxon>
        <taxon>Bacillales</taxon>
        <taxon>Paenibacillaceae</taxon>
        <taxon>Saccharibacillus</taxon>
    </lineage>
</organism>
<dbReference type="Gene3D" id="3.90.1200.10">
    <property type="match status" value="1"/>
</dbReference>
<dbReference type="KEGG" id="saca:FFV09_08725"/>
<keyword evidence="2" id="KW-0808">Transferase</keyword>
<dbReference type="Pfam" id="PF01636">
    <property type="entry name" value="APH"/>
    <property type="match status" value="1"/>
</dbReference>
<dbReference type="OrthoDB" id="334783at2"/>
<sequence>MIDFFAKEPGIPRWMNVIPGSNGWAAAEPVDKGWSADRKYRIRTRDGQLLLLRLSDPGLAEAKREEFERVRQASKLGIPMSLPIEFGICEGAADRTFPEAGAPFVYSLLSWIEGEDAQEMLPGLSGAEAYARGRDAGTWLRRMHGLSVPAGAEAPANTVRREVTRKIQAYENGSYRLPFGAELLARIEARLPLLEGVPAGFRHGDYHPGNMILGPDGGLNVIDFNRSGTGDPLRDFNRMETFTSGISPSFARGQLRGYRESGPRDPDFWGRVSLYCAIECLFAIVWAIPFGEPEITDTLSRSRIIWDDFDGFRRDTPKWLDES</sequence>
<dbReference type="Proteomes" id="UP000316968">
    <property type="component" value="Chromosome"/>
</dbReference>
<protein>
    <submittedName>
        <fullName evidence="2">Phosphotransferase</fullName>
    </submittedName>
</protein>
<dbReference type="PANTHER" id="PTHR41283">
    <property type="entry name" value="AMINOGLYCOSIDE PHOSPHOTRANSFERASE"/>
    <property type="match status" value="1"/>
</dbReference>
<dbReference type="PANTHER" id="PTHR41283:SF1">
    <property type="entry name" value="AMINOGLYCOSIDE PHOSPHOTRANSFERASE DOMAIN-CONTAINING PROTEIN"/>
    <property type="match status" value="1"/>
</dbReference>
<dbReference type="GO" id="GO:0016740">
    <property type="term" value="F:transferase activity"/>
    <property type="evidence" value="ECO:0007669"/>
    <property type="project" value="UniProtKB-KW"/>
</dbReference>
<dbReference type="SUPFAM" id="SSF56112">
    <property type="entry name" value="Protein kinase-like (PK-like)"/>
    <property type="match status" value="1"/>
</dbReference>
<dbReference type="InterPro" id="IPR002575">
    <property type="entry name" value="Aminoglycoside_PTrfase"/>
</dbReference>
<dbReference type="EMBL" id="CP041217">
    <property type="protein sequence ID" value="QDH20927.1"/>
    <property type="molecule type" value="Genomic_DNA"/>
</dbReference>
<proteinExistence type="predicted"/>
<dbReference type="InterPro" id="IPR011009">
    <property type="entry name" value="Kinase-like_dom_sf"/>
</dbReference>
<accession>A0A4Y6UXC3</accession>
<name>A0A4Y6UXC3_SACBS</name>
<feature type="domain" description="Aminoglycoside phosphotransferase" evidence="1">
    <location>
        <begin position="28"/>
        <end position="264"/>
    </location>
</feature>
<dbReference type="RefSeq" id="WP_141447475.1">
    <property type="nucleotide sequence ID" value="NZ_CP041217.1"/>
</dbReference>
<dbReference type="AlphaFoldDB" id="A0A4Y6UXC3"/>
<evidence type="ECO:0000313" key="3">
    <source>
        <dbReference type="Proteomes" id="UP000316968"/>
    </source>
</evidence>
<keyword evidence="3" id="KW-1185">Reference proteome</keyword>
<reference evidence="2 3" key="1">
    <citation type="submission" date="2019-06" db="EMBL/GenBank/DDBJ databases">
        <title>Saccharibacillus brassicae sp. nov., an endophytic bacterium isolated from Chinese cabbage seeds (Brassica pekinensis).</title>
        <authorList>
            <person name="Jiang L."/>
            <person name="Lee J."/>
            <person name="Kim S.W."/>
        </authorList>
    </citation>
    <scope>NUCLEOTIDE SEQUENCE [LARGE SCALE GENOMIC DNA]</scope>
    <source>
        <strain evidence="3">KCTC 43072 / ATSA2</strain>
    </source>
</reference>
<evidence type="ECO:0000313" key="2">
    <source>
        <dbReference type="EMBL" id="QDH20927.1"/>
    </source>
</evidence>
<evidence type="ECO:0000259" key="1">
    <source>
        <dbReference type="Pfam" id="PF01636"/>
    </source>
</evidence>